<keyword evidence="6" id="KW-0472">Membrane</keyword>
<dbReference type="EMBL" id="JANLCK010000003">
    <property type="protein sequence ID" value="MCS5725774.1"/>
    <property type="molecule type" value="Genomic_DNA"/>
</dbReference>
<dbReference type="SUPFAM" id="SSF49313">
    <property type="entry name" value="Cadherin-like"/>
    <property type="match status" value="2"/>
</dbReference>
<keyword evidence="1" id="KW-0134">Cell wall</keyword>
<accession>A0AA41XGH0</accession>
<dbReference type="Gene3D" id="2.60.40.10">
    <property type="entry name" value="Immunoglobulins"/>
    <property type="match status" value="3"/>
</dbReference>
<dbReference type="RefSeq" id="WP_259526350.1">
    <property type="nucleotide sequence ID" value="NZ_JANLCK010000003.1"/>
</dbReference>
<gene>
    <name evidence="8" type="ORF">N1028_07670</name>
</gene>
<dbReference type="InterPro" id="IPR019931">
    <property type="entry name" value="LPXTG_anchor"/>
</dbReference>
<keyword evidence="6" id="KW-1133">Transmembrane helix</keyword>
<dbReference type="GO" id="GO:0005975">
    <property type="term" value="P:carbohydrate metabolic process"/>
    <property type="evidence" value="ECO:0007669"/>
    <property type="project" value="UniProtKB-ARBA"/>
</dbReference>
<feature type="region of interest" description="Disordered" evidence="5">
    <location>
        <begin position="828"/>
        <end position="863"/>
    </location>
</feature>
<keyword evidence="4" id="KW-0572">Peptidoglycan-anchor</keyword>
<proteinExistence type="predicted"/>
<evidence type="ECO:0000256" key="3">
    <source>
        <dbReference type="ARBA" id="ARBA00022729"/>
    </source>
</evidence>
<evidence type="ECO:0000256" key="5">
    <source>
        <dbReference type="SAM" id="MobiDB-lite"/>
    </source>
</evidence>
<dbReference type="InterPro" id="IPR015919">
    <property type="entry name" value="Cadherin-like_sf"/>
</dbReference>
<dbReference type="Pfam" id="PF05345">
    <property type="entry name" value="He_PIG"/>
    <property type="match status" value="3"/>
</dbReference>
<sequence>MPTVEELGGLRADPARKALPVRPLRAALLRASILAVAVACAVSVTPLAASAAPITAAADAPGAGEQKALENVLFEHSYDSEQPTERYTIVPDWNTGLAMIKNSRGTCLTTQPSGGGRPEHPSLDRTTCQAGNPYHLFYFIPQNHNPRSTADSTKGAEYFSIVSAYDDDCVWAGNKGLNFGSDDFDQQAHMWRCAEGDRGQAWVIGNEVREDGKTLHWSQLLALATVHSTNRCLDRPGSCQVSPDSGPYAGQWFDSADPDVSLLGVVTTVSQGCGSGKTSSTVNATTQPAPATVTGTVSVAKSLSLSGTLTQSSKAVAEVGVKDVWGAELSSSFAIGEQIAQTIGETTSVTRSISTTIAPGASLMGLYTQRTFALSGAWQMDIDHPRAAGSLAWSIPARTTLPVILDGADPTTYTPVGSKYGKNCTAAAPSLNTVAPVITTDPATCASTPRVPTGADQEILYVCPGTWDLGATTEPAQYSYEWYLTQGGTDGIHPVAGSIGAGDRFQIRGSTTPATTPTYLGVRITEVGSVARLDSNVAVASNPVLIASTVPKPAGAPVAAPVPEQAALQTAFIPTLPVGLTGEPYATSVVADPAAGIDLAVAPASALPEGLTLSASGELTGTPADNGIYDLAIVESGAGGAEPSSTTVRLVIEAPLTEYAESTELSAVVGTASEVALVADAPEGMELGLDGLLPPGLQLDTATGVLSGTPTEAGVFEFTVDNTDANVERPEHFTLEVSPSSSTYSTQEPASAQVGTPYSYSALTTVGSHTSLALAEGSELPGGLAMNSFTGEISGTPTSAGRWTVTLVDTADAATTGRTVELVVLAAAGPDAGRPDPAQPGGPTTGTDGSSNGSGKALASTGSDTDSLLTTGLAAALVLAAGVSLTVIRRRRSATR</sequence>
<dbReference type="AlphaFoldDB" id="A0AA41XGH0"/>
<evidence type="ECO:0000313" key="8">
    <source>
        <dbReference type="EMBL" id="MCS5725774.1"/>
    </source>
</evidence>
<reference evidence="8" key="1">
    <citation type="submission" date="2022-08" db="EMBL/GenBank/DDBJ databases">
        <authorList>
            <person name="Deng Y."/>
            <person name="Han X.-F."/>
            <person name="Zhang Y.-Q."/>
        </authorList>
    </citation>
    <scope>NUCLEOTIDE SEQUENCE</scope>
    <source>
        <strain evidence="8">CPCC 203407</strain>
    </source>
</reference>
<evidence type="ECO:0000256" key="4">
    <source>
        <dbReference type="ARBA" id="ARBA00023088"/>
    </source>
</evidence>
<keyword evidence="6" id="KW-0812">Transmembrane</keyword>
<dbReference type="Gene3D" id="2.80.10.50">
    <property type="match status" value="1"/>
</dbReference>
<dbReference type="GO" id="GO:0005509">
    <property type="term" value="F:calcium ion binding"/>
    <property type="evidence" value="ECO:0007669"/>
    <property type="project" value="InterPro"/>
</dbReference>
<dbReference type="Proteomes" id="UP001165587">
    <property type="component" value="Unassembled WGS sequence"/>
</dbReference>
<name>A0AA41XGH0_9MICO</name>
<keyword evidence="3" id="KW-0732">Signal</keyword>
<comment type="caution">
    <text evidence="8">The sequence shown here is derived from an EMBL/GenBank/DDBJ whole genome shotgun (WGS) entry which is preliminary data.</text>
</comment>
<evidence type="ECO:0000256" key="2">
    <source>
        <dbReference type="ARBA" id="ARBA00022525"/>
    </source>
</evidence>
<feature type="domain" description="Gram-positive cocci surface proteins LPxTG" evidence="7">
    <location>
        <begin position="858"/>
        <end position="896"/>
    </location>
</feature>
<evidence type="ECO:0000313" key="9">
    <source>
        <dbReference type="Proteomes" id="UP001165587"/>
    </source>
</evidence>
<evidence type="ECO:0000256" key="1">
    <source>
        <dbReference type="ARBA" id="ARBA00022512"/>
    </source>
</evidence>
<dbReference type="GO" id="GO:0016020">
    <property type="term" value="C:membrane"/>
    <property type="evidence" value="ECO:0007669"/>
    <property type="project" value="InterPro"/>
</dbReference>
<organism evidence="8 9">
    <name type="scientific">Herbiconiux oxytropis</name>
    <dbReference type="NCBI Taxonomy" id="2970915"/>
    <lineage>
        <taxon>Bacteria</taxon>
        <taxon>Bacillati</taxon>
        <taxon>Actinomycetota</taxon>
        <taxon>Actinomycetes</taxon>
        <taxon>Micrococcales</taxon>
        <taxon>Microbacteriaceae</taxon>
        <taxon>Herbiconiux</taxon>
    </lineage>
</organism>
<dbReference type="InterPro" id="IPR013783">
    <property type="entry name" value="Ig-like_fold"/>
</dbReference>
<protein>
    <submittedName>
        <fullName evidence="8">Ig domain-containing protein</fullName>
    </submittedName>
</protein>
<dbReference type="PROSITE" id="PS50847">
    <property type="entry name" value="GRAM_POS_ANCHORING"/>
    <property type="match status" value="1"/>
</dbReference>
<keyword evidence="9" id="KW-1185">Reference proteome</keyword>
<feature type="transmembrane region" description="Helical" evidence="6">
    <location>
        <begin position="868"/>
        <end position="888"/>
    </location>
</feature>
<evidence type="ECO:0000259" key="7">
    <source>
        <dbReference type="PROSITE" id="PS50847"/>
    </source>
</evidence>
<evidence type="ECO:0000256" key="6">
    <source>
        <dbReference type="SAM" id="Phobius"/>
    </source>
</evidence>
<keyword evidence="2" id="KW-0964">Secreted</keyword>